<feature type="compositionally biased region" description="Basic and acidic residues" evidence="1">
    <location>
        <begin position="33"/>
        <end position="44"/>
    </location>
</feature>
<proteinExistence type="predicted"/>
<evidence type="ECO:0000313" key="3">
    <source>
        <dbReference type="Proteomes" id="UP000050424"/>
    </source>
</evidence>
<evidence type="ECO:0000256" key="1">
    <source>
        <dbReference type="SAM" id="MobiDB-lite"/>
    </source>
</evidence>
<dbReference type="EMBL" id="LKCW01000038">
    <property type="protein sequence ID" value="KPM43083.1"/>
    <property type="molecule type" value="Genomic_DNA"/>
</dbReference>
<protein>
    <submittedName>
        <fullName evidence="2">Uncharacterized protein</fullName>
    </submittedName>
</protein>
<accession>A0A0P7BP02</accession>
<gene>
    <name evidence="2" type="ORF">AK830_g3456</name>
</gene>
<sequence length="164" mass="17952">MDRDPFLKPPIPQIILGSSLGSQSSSNPAESESGERPRVQHDPRGGYSQRTTTLRKKLEPNPHYRLKFRLDSVMSTTLVGFQLLGTVQYDTVQAGPAARRPTVQLRAHRGVTLTQVTDLCSAASQQRFTQDSLTRATQIAPASHCARVSNPPPHAVRAMLEALA</sequence>
<feature type="region of interest" description="Disordered" evidence="1">
    <location>
        <begin position="1"/>
        <end position="51"/>
    </location>
</feature>
<comment type="caution">
    <text evidence="2">The sequence shown here is derived from an EMBL/GenBank/DDBJ whole genome shotgun (WGS) entry which is preliminary data.</text>
</comment>
<dbReference type="Proteomes" id="UP000050424">
    <property type="component" value="Unassembled WGS sequence"/>
</dbReference>
<reference evidence="2 3" key="1">
    <citation type="submission" date="2015-09" db="EMBL/GenBank/DDBJ databases">
        <title>Draft genome of a European isolate of the apple canker pathogen Neonectria ditissima.</title>
        <authorList>
            <person name="Gomez-Cortecero A."/>
            <person name="Harrison R.J."/>
            <person name="Armitage A.D."/>
        </authorList>
    </citation>
    <scope>NUCLEOTIDE SEQUENCE [LARGE SCALE GENOMIC DNA]</scope>
    <source>
        <strain evidence="2 3">R09/05</strain>
    </source>
</reference>
<organism evidence="2 3">
    <name type="scientific">Neonectria ditissima</name>
    <dbReference type="NCBI Taxonomy" id="78410"/>
    <lineage>
        <taxon>Eukaryota</taxon>
        <taxon>Fungi</taxon>
        <taxon>Dikarya</taxon>
        <taxon>Ascomycota</taxon>
        <taxon>Pezizomycotina</taxon>
        <taxon>Sordariomycetes</taxon>
        <taxon>Hypocreomycetidae</taxon>
        <taxon>Hypocreales</taxon>
        <taxon>Nectriaceae</taxon>
        <taxon>Neonectria</taxon>
    </lineage>
</organism>
<feature type="compositionally biased region" description="Low complexity" evidence="1">
    <location>
        <begin position="13"/>
        <end position="31"/>
    </location>
</feature>
<dbReference type="AlphaFoldDB" id="A0A0P7BP02"/>
<name>A0A0P7BP02_9HYPO</name>
<evidence type="ECO:0000313" key="2">
    <source>
        <dbReference type="EMBL" id="KPM43083.1"/>
    </source>
</evidence>
<keyword evidence="3" id="KW-1185">Reference proteome</keyword>